<dbReference type="InterPro" id="IPR036895">
    <property type="entry name" value="Uracil-DNA_glycosylase-like_sf"/>
</dbReference>
<feature type="region of interest" description="Disordered" evidence="4">
    <location>
        <begin position="305"/>
        <end position="378"/>
    </location>
</feature>
<feature type="domain" description="Uracil-DNA glycosylase-like" evidence="5">
    <location>
        <begin position="381"/>
        <end position="464"/>
    </location>
</feature>
<dbReference type="OrthoDB" id="565731at2759"/>
<dbReference type="GO" id="GO:0006285">
    <property type="term" value="P:base-excision repair, AP site formation"/>
    <property type="evidence" value="ECO:0007669"/>
    <property type="project" value="InterPro"/>
</dbReference>
<evidence type="ECO:0000259" key="5">
    <source>
        <dbReference type="Pfam" id="PF03167"/>
    </source>
</evidence>
<evidence type="ECO:0000256" key="4">
    <source>
        <dbReference type="SAM" id="MobiDB-lite"/>
    </source>
</evidence>
<feature type="compositionally biased region" description="Polar residues" evidence="4">
    <location>
        <begin position="487"/>
        <end position="501"/>
    </location>
</feature>
<keyword evidence="2" id="KW-0378">Hydrolase</keyword>
<evidence type="ECO:0000256" key="1">
    <source>
        <dbReference type="ARBA" id="ARBA00022763"/>
    </source>
</evidence>
<feature type="region of interest" description="Disordered" evidence="4">
    <location>
        <begin position="480"/>
        <end position="530"/>
    </location>
</feature>
<organism evidence="6 7">
    <name type="scientific">Rhodotorula mucilaginosa</name>
    <name type="common">Yeast</name>
    <name type="synonym">Rhodotorula rubra</name>
    <dbReference type="NCBI Taxonomy" id="5537"/>
    <lineage>
        <taxon>Eukaryota</taxon>
        <taxon>Fungi</taxon>
        <taxon>Dikarya</taxon>
        <taxon>Basidiomycota</taxon>
        <taxon>Pucciniomycotina</taxon>
        <taxon>Microbotryomycetes</taxon>
        <taxon>Sporidiobolales</taxon>
        <taxon>Sporidiobolaceae</taxon>
        <taxon>Rhodotorula</taxon>
    </lineage>
</organism>
<comment type="caution">
    <text evidence="6">The sequence shown here is derived from an EMBL/GenBank/DDBJ whole genome shotgun (WGS) entry which is preliminary data.</text>
</comment>
<dbReference type="PANTHER" id="PTHR12159:SF9">
    <property type="entry name" value="G_T MISMATCH-SPECIFIC THYMINE DNA GLYCOSYLASE"/>
    <property type="match status" value="1"/>
</dbReference>
<feature type="compositionally biased region" description="Low complexity" evidence="4">
    <location>
        <begin position="202"/>
        <end position="211"/>
    </location>
</feature>
<gene>
    <name evidence="6" type="ORF">C6P46_001310</name>
</gene>
<sequence length="641" mass="69554">MSFTRRTRSSATSAEIPHISLASYSRPSKRARKDSYKVEEAATGDVTSPALPKTEESTPLGAVPPKKRRRAKGDYADLGSDPLTDRIREDLDVLFCGENPDASPHNHFYKAVHAAGLTPTVLVPSASRTFPEDYNIGITNLIPRPTREASELTKAELEAAVPLFLQKVIKYRPRIVAFIGMKVGDTVAHFFAKLAGTPEVPHTPTSTAPSSTEKKSRKPAPVKAAIGLQAFALAHSSAGPPTYFYVLPSTSGRVAAYPLPVKLELYRSFGVEVAKLRSCPPAPLALPESTRYYSPDDLGLEVVTVKEEESPSAPPPPPRSTATPPRRSNGTSSPHFKRKSAEDAEADLADAATTPTKKKKRPARPYADPSQYAELGDDPLPDYLEEGLDVLLCGINPGVKSAQMRLHYASPTNHFWKCLAGAGFTDGLLHPSQGPTLPSVGVGSTNLVQRPSAEARQPCLPKVDYRVLTIWTRADERDLHGGDARTRSSAVGKSRAVSATASLPRERAISDTEQSASSSPSKKRRPAMPKVKIGLQPAVITYPPEDTKDGRRQTTYIWCLPSSSARVVEYQLVDKIEIWKDLKRDIGLLSSGQSPLKSAEIAFAEYPIEAVLPPAREEITSPHFKVTPIKREDVGMSALGR</sequence>
<dbReference type="GO" id="GO:0008263">
    <property type="term" value="F:pyrimidine-specific mismatch base pair DNA N-glycosylase activity"/>
    <property type="evidence" value="ECO:0007669"/>
    <property type="project" value="TreeGrafter"/>
</dbReference>
<dbReference type="SUPFAM" id="SSF52141">
    <property type="entry name" value="Uracil-DNA glycosylase-like"/>
    <property type="match status" value="2"/>
</dbReference>
<protein>
    <recommendedName>
        <fullName evidence="5">Uracil-DNA glycosylase-like domain-containing protein</fullName>
    </recommendedName>
</protein>
<dbReference type="CDD" id="cd10028">
    <property type="entry name" value="UDG-F2_TDG_MUG"/>
    <property type="match status" value="2"/>
</dbReference>
<reference evidence="6 7" key="1">
    <citation type="submission" date="2020-11" db="EMBL/GenBank/DDBJ databases">
        <title>Kefir isolates.</title>
        <authorList>
            <person name="Marcisauskas S."/>
            <person name="Kim Y."/>
            <person name="Blasche S."/>
        </authorList>
    </citation>
    <scope>NUCLEOTIDE SEQUENCE [LARGE SCALE GENOMIC DNA]</scope>
    <source>
        <strain evidence="6 7">KR</strain>
    </source>
</reference>
<keyword evidence="1" id="KW-0227">DNA damage</keyword>
<keyword evidence="3" id="KW-0234">DNA repair</keyword>
<name>A0A9P6VVK0_RHOMI</name>
<evidence type="ECO:0000313" key="7">
    <source>
        <dbReference type="Proteomes" id="UP000777482"/>
    </source>
</evidence>
<dbReference type="InterPro" id="IPR015637">
    <property type="entry name" value="MUG/TDG"/>
</dbReference>
<dbReference type="InterPro" id="IPR005122">
    <property type="entry name" value="Uracil-DNA_glycosylase-like"/>
</dbReference>
<dbReference type="Proteomes" id="UP000777482">
    <property type="component" value="Unassembled WGS sequence"/>
</dbReference>
<dbReference type="PANTHER" id="PTHR12159">
    <property type="entry name" value="G/T AND G/U MISMATCH-SPECIFIC DNA GLYCOSYLASE"/>
    <property type="match status" value="1"/>
</dbReference>
<proteinExistence type="predicted"/>
<keyword evidence="7" id="KW-1185">Reference proteome</keyword>
<dbReference type="EMBL" id="PUHQ01000133">
    <property type="protein sequence ID" value="KAG0654971.1"/>
    <property type="molecule type" value="Genomic_DNA"/>
</dbReference>
<evidence type="ECO:0000256" key="3">
    <source>
        <dbReference type="ARBA" id="ARBA00023204"/>
    </source>
</evidence>
<accession>A0A9P6VVK0</accession>
<feature type="region of interest" description="Disordered" evidence="4">
    <location>
        <begin position="1"/>
        <end position="81"/>
    </location>
</feature>
<dbReference type="GO" id="GO:0004844">
    <property type="term" value="F:uracil DNA N-glycosylase activity"/>
    <property type="evidence" value="ECO:0007669"/>
    <property type="project" value="TreeGrafter"/>
</dbReference>
<dbReference type="Gene3D" id="3.40.470.10">
    <property type="entry name" value="Uracil-DNA glycosylase-like domain"/>
    <property type="match status" value="2"/>
</dbReference>
<dbReference type="AlphaFoldDB" id="A0A9P6VVK0"/>
<evidence type="ECO:0000256" key="2">
    <source>
        <dbReference type="ARBA" id="ARBA00022801"/>
    </source>
</evidence>
<evidence type="ECO:0000313" key="6">
    <source>
        <dbReference type="EMBL" id="KAG0654971.1"/>
    </source>
</evidence>
<feature type="region of interest" description="Disordered" evidence="4">
    <location>
        <begin position="200"/>
        <end position="219"/>
    </location>
</feature>
<feature type="domain" description="Uracil-DNA glycosylase-like" evidence="5">
    <location>
        <begin position="88"/>
        <end position="205"/>
    </location>
</feature>
<dbReference type="Pfam" id="PF03167">
    <property type="entry name" value="UDG"/>
    <property type="match status" value="2"/>
</dbReference>